<protein>
    <recommendedName>
        <fullName evidence="1">Hydrophobic seed protein domain-containing protein</fullName>
    </recommendedName>
</protein>
<dbReference type="AlphaFoldDB" id="A0A7I8IJF2"/>
<gene>
    <name evidence="2" type="ORF">SI7747_04004465</name>
    <name evidence="3" type="ORF">SI7747_UN020695</name>
</gene>
<dbReference type="EMBL" id="CACRZD030000004">
    <property type="protein sequence ID" value="CAA6658015.1"/>
    <property type="molecule type" value="Genomic_DNA"/>
</dbReference>
<reference evidence="2 4" key="1">
    <citation type="submission" date="2019-12" db="EMBL/GenBank/DDBJ databases">
        <authorList>
            <person name="Scholz U."/>
            <person name="Mascher M."/>
            <person name="Fiebig A."/>
        </authorList>
    </citation>
    <scope>NUCLEOTIDE SEQUENCE</scope>
</reference>
<evidence type="ECO:0000259" key="1">
    <source>
        <dbReference type="Pfam" id="PF14547"/>
    </source>
</evidence>
<dbReference type="InterPro" id="IPR051636">
    <property type="entry name" value="Plant_LTP/defense-related"/>
</dbReference>
<evidence type="ECO:0000313" key="3">
    <source>
        <dbReference type="EMBL" id="CAA6674337.1"/>
    </source>
</evidence>
<dbReference type="InterPro" id="IPR027923">
    <property type="entry name" value="Hydrophob_seed_dom"/>
</dbReference>
<accession>A0A7I8IJF2</accession>
<dbReference type="InterPro" id="IPR036312">
    <property type="entry name" value="Bifun_inhib/LTP/seed_sf"/>
</dbReference>
<dbReference type="EMBL" id="CACRZD030000099">
    <property type="protein sequence ID" value="CAA6674337.1"/>
    <property type="molecule type" value="Genomic_DNA"/>
</dbReference>
<sequence>MNERGRTICAPVLSALRLTRNRHPRGACCRLIARLSDQQATACLCAAARSRFLGLNLRIPEDVALLLNFCGRAVPSGLTCS</sequence>
<organism evidence="2">
    <name type="scientific">Spirodela intermedia</name>
    <name type="common">Intermediate duckweed</name>
    <dbReference type="NCBI Taxonomy" id="51605"/>
    <lineage>
        <taxon>Eukaryota</taxon>
        <taxon>Viridiplantae</taxon>
        <taxon>Streptophyta</taxon>
        <taxon>Embryophyta</taxon>
        <taxon>Tracheophyta</taxon>
        <taxon>Spermatophyta</taxon>
        <taxon>Magnoliopsida</taxon>
        <taxon>Liliopsida</taxon>
        <taxon>Araceae</taxon>
        <taxon>Lemnoideae</taxon>
        <taxon>Spirodela</taxon>
    </lineage>
</organism>
<dbReference type="PANTHER" id="PTHR31731">
    <property type="match status" value="1"/>
</dbReference>
<evidence type="ECO:0000313" key="4">
    <source>
        <dbReference type="Proteomes" id="UP001189122"/>
    </source>
</evidence>
<feature type="domain" description="Hydrophobic seed protein" evidence="1">
    <location>
        <begin position="7"/>
        <end position="81"/>
    </location>
</feature>
<dbReference type="SUPFAM" id="SSF47699">
    <property type="entry name" value="Bifunctional inhibitor/lipid-transfer protein/seed storage 2S albumin"/>
    <property type="match status" value="1"/>
</dbReference>
<dbReference type="Gene3D" id="1.10.110.10">
    <property type="entry name" value="Plant lipid-transfer and hydrophobic proteins"/>
    <property type="match status" value="1"/>
</dbReference>
<dbReference type="Pfam" id="PF14547">
    <property type="entry name" value="Hydrophob_seed"/>
    <property type="match status" value="1"/>
</dbReference>
<keyword evidence="4" id="KW-1185">Reference proteome</keyword>
<dbReference type="Proteomes" id="UP001189122">
    <property type="component" value="Unassembled WGS sequence"/>
</dbReference>
<dbReference type="CDD" id="cd01958">
    <property type="entry name" value="HPS_like"/>
    <property type="match status" value="1"/>
</dbReference>
<name>A0A7I8IJF2_SPIIN</name>
<dbReference type="EMBL" id="LR743591">
    <property type="protein sequence ID" value="CAA2618298.1"/>
    <property type="molecule type" value="Genomic_DNA"/>
</dbReference>
<evidence type="ECO:0000313" key="2">
    <source>
        <dbReference type="EMBL" id="CAA2618298.1"/>
    </source>
</evidence>
<proteinExistence type="predicted"/>